<comment type="caution">
    <text evidence="10">The sequence shown here is derived from an EMBL/GenBank/DDBJ whole genome shotgun (WGS) entry which is preliminary data.</text>
</comment>
<evidence type="ECO:0000256" key="6">
    <source>
        <dbReference type="ARBA" id="ARBA00023242"/>
    </source>
</evidence>
<dbReference type="PROSITE" id="PS00028">
    <property type="entry name" value="ZINC_FINGER_C2H2_1"/>
    <property type="match status" value="1"/>
</dbReference>
<dbReference type="Gene3D" id="3.30.160.60">
    <property type="entry name" value="Classic Zinc Finger"/>
    <property type="match status" value="2"/>
</dbReference>
<proteinExistence type="predicted"/>
<keyword evidence="6" id="KW-0539">Nucleus</keyword>
<feature type="region of interest" description="Disordered" evidence="8">
    <location>
        <begin position="83"/>
        <end position="136"/>
    </location>
</feature>
<keyword evidence="3" id="KW-0677">Repeat</keyword>
<dbReference type="Proteomes" id="UP000759537">
    <property type="component" value="Unassembled WGS sequence"/>
</dbReference>
<evidence type="ECO:0000259" key="9">
    <source>
        <dbReference type="PROSITE" id="PS50157"/>
    </source>
</evidence>
<gene>
    <name evidence="10" type="ORF">DFH94DRAFT_737465</name>
</gene>
<sequence length="390" mass="42166">MVRTQLKPTPEEKKESHKKKSPPKKAETGIWPCKINGCNKEFAREADLKRHQRTTKLHSQPGFACPQCEATFTRTDALRRHQKSRHNGIVIEPDRRVGPQAFGEENVGESSRSRSGTPGSKNKARPPPAAASAPGALPGYYRQQGINAEFVVFVPPRTQGMIVDPNYPVGHPTSAARLAQPAWGPPQWADGTHPVPPYPIPGPPPPAYYAPYYHPGMPPLPLANAHLHPNTPGHPYAPQSSSPDNLHSDGEVEVTSPEHSQGREVSRSDEPRPHEPSISVIDPALESSEAYASGKSPVSLAITSAAVQAVFDETRRIERQQAKSDVASPESREPSPNTIVKNADCSVSPKPSTGGNPPSTMLTEDGETMLHPAELLTQESLASPPPLEDD</sequence>
<reference evidence="10" key="2">
    <citation type="journal article" date="2020" name="Nat. Commun.">
        <title>Large-scale genome sequencing of mycorrhizal fungi provides insights into the early evolution of symbiotic traits.</title>
        <authorList>
            <person name="Miyauchi S."/>
            <person name="Kiss E."/>
            <person name="Kuo A."/>
            <person name="Drula E."/>
            <person name="Kohler A."/>
            <person name="Sanchez-Garcia M."/>
            <person name="Morin E."/>
            <person name="Andreopoulos B."/>
            <person name="Barry K.W."/>
            <person name="Bonito G."/>
            <person name="Buee M."/>
            <person name="Carver A."/>
            <person name="Chen C."/>
            <person name="Cichocki N."/>
            <person name="Clum A."/>
            <person name="Culley D."/>
            <person name="Crous P.W."/>
            <person name="Fauchery L."/>
            <person name="Girlanda M."/>
            <person name="Hayes R.D."/>
            <person name="Keri Z."/>
            <person name="LaButti K."/>
            <person name="Lipzen A."/>
            <person name="Lombard V."/>
            <person name="Magnuson J."/>
            <person name="Maillard F."/>
            <person name="Murat C."/>
            <person name="Nolan M."/>
            <person name="Ohm R.A."/>
            <person name="Pangilinan J."/>
            <person name="Pereira M.F."/>
            <person name="Perotto S."/>
            <person name="Peter M."/>
            <person name="Pfister S."/>
            <person name="Riley R."/>
            <person name="Sitrit Y."/>
            <person name="Stielow J.B."/>
            <person name="Szollosi G."/>
            <person name="Zifcakova L."/>
            <person name="Stursova M."/>
            <person name="Spatafora J.W."/>
            <person name="Tedersoo L."/>
            <person name="Vaario L.M."/>
            <person name="Yamada A."/>
            <person name="Yan M."/>
            <person name="Wang P."/>
            <person name="Xu J."/>
            <person name="Bruns T."/>
            <person name="Baldrian P."/>
            <person name="Vilgalys R."/>
            <person name="Dunand C."/>
            <person name="Henrissat B."/>
            <person name="Grigoriev I.V."/>
            <person name="Hibbett D."/>
            <person name="Nagy L.G."/>
            <person name="Martin F.M."/>
        </authorList>
    </citation>
    <scope>NUCLEOTIDE SEQUENCE</scope>
    <source>
        <strain evidence="10">Prilba</strain>
    </source>
</reference>
<dbReference type="GO" id="GO:0000785">
    <property type="term" value="C:chromatin"/>
    <property type="evidence" value="ECO:0007669"/>
    <property type="project" value="TreeGrafter"/>
</dbReference>
<dbReference type="InterPro" id="IPR013087">
    <property type="entry name" value="Znf_C2H2_type"/>
</dbReference>
<dbReference type="GO" id="GO:0005634">
    <property type="term" value="C:nucleus"/>
    <property type="evidence" value="ECO:0007669"/>
    <property type="project" value="UniProtKB-SubCell"/>
</dbReference>
<reference evidence="10" key="1">
    <citation type="submission" date="2019-10" db="EMBL/GenBank/DDBJ databases">
        <authorList>
            <consortium name="DOE Joint Genome Institute"/>
            <person name="Kuo A."/>
            <person name="Miyauchi S."/>
            <person name="Kiss E."/>
            <person name="Drula E."/>
            <person name="Kohler A."/>
            <person name="Sanchez-Garcia M."/>
            <person name="Andreopoulos B."/>
            <person name="Barry K.W."/>
            <person name="Bonito G."/>
            <person name="Buee M."/>
            <person name="Carver A."/>
            <person name="Chen C."/>
            <person name="Cichocki N."/>
            <person name="Clum A."/>
            <person name="Culley D."/>
            <person name="Crous P.W."/>
            <person name="Fauchery L."/>
            <person name="Girlanda M."/>
            <person name="Hayes R."/>
            <person name="Keri Z."/>
            <person name="LaButti K."/>
            <person name="Lipzen A."/>
            <person name="Lombard V."/>
            <person name="Magnuson J."/>
            <person name="Maillard F."/>
            <person name="Morin E."/>
            <person name="Murat C."/>
            <person name="Nolan M."/>
            <person name="Ohm R."/>
            <person name="Pangilinan J."/>
            <person name="Pereira M."/>
            <person name="Perotto S."/>
            <person name="Peter M."/>
            <person name="Riley R."/>
            <person name="Sitrit Y."/>
            <person name="Stielow B."/>
            <person name="Szollosi G."/>
            <person name="Zifcakova L."/>
            <person name="Stursova M."/>
            <person name="Spatafora J.W."/>
            <person name="Tedersoo L."/>
            <person name="Vaario L.-M."/>
            <person name="Yamada A."/>
            <person name="Yan M."/>
            <person name="Wang P."/>
            <person name="Xu J."/>
            <person name="Bruns T."/>
            <person name="Baldrian P."/>
            <person name="Vilgalys R."/>
            <person name="Henrissat B."/>
            <person name="Grigoriev I.V."/>
            <person name="Hibbett D."/>
            <person name="Nagy L.G."/>
            <person name="Martin F.M."/>
        </authorList>
    </citation>
    <scope>NUCLEOTIDE SEQUENCE</scope>
    <source>
        <strain evidence="10">Prilba</strain>
    </source>
</reference>
<evidence type="ECO:0000256" key="3">
    <source>
        <dbReference type="ARBA" id="ARBA00022737"/>
    </source>
</evidence>
<dbReference type="SMART" id="SM00355">
    <property type="entry name" value="ZnF_C2H2"/>
    <property type="match status" value="2"/>
</dbReference>
<feature type="domain" description="C2H2-type" evidence="9">
    <location>
        <begin position="31"/>
        <end position="59"/>
    </location>
</feature>
<dbReference type="PANTHER" id="PTHR40626">
    <property type="entry name" value="MIP31509P"/>
    <property type="match status" value="1"/>
</dbReference>
<evidence type="ECO:0000256" key="4">
    <source>
        <dbReference type="ARBA" id="ARBA00022771"/>
    </source>
</evidence>
<name>A0A9P5T9J0_9AGAM</name>
<feature type="region of interest" description="Disordered" evidence="8">
    <location>
        <begin position="224"/>
        <end position="296"/>
    </location>
</feature>
<keyword evidence="5" id="KW-0862">Zinc</keyword>
<dbReference type="PROSITE" id="PS50157">
    <property type="entry name" value="ZINC_FINGER_C2H2_2"/>
    <property type="match status" value="2"/>
</dbReference>
<evidence type="ECO:0000313" key="10">
    <source>
        <dbReference type="EMBL" id="KAF8481026.1"/>
    </source>
</evidence>
<evidence type="ECO:0000256" key="1">
    <source>
        <dbReference type="ARBA" id="ARBA00004123"/>
    </source>
</evidence>
<keyword evidence="11" id="KW-1185">Reference proteome</keyword>
<feature type="domain" description="C2H2-type" evidence="9">
    <location>
        <begin position="63"/>
        <end position="88"/>
    </location>
</feature>
<dbReference type="GO" id="GO:0000981">
    <property type="term" value="F:DNA-binding transcription factor activity, RNA polymerase II-specific"/>
    <property type="evidence" value="ECO:0007669"/>
    <property type="project" value="InterPro"/>
</dbReference>
<dbReference type="SUPFAM" id="SSF57667">
    <property type="entry name" value="beta-beta-alpha zinc fingers"/>
    <property type="match status" value="1"/>
</dbReference>
<keyword evidence="4 7" id="KW-0863">Zinc-finger</keyword>
<dbReference type="OrthoDB" id="8922241at2759"/>
<feature type="region of interest" description="Disordered" evidence="8">
    <location>
        <begin position="1"/>
        <end position="30"/>
    </location>
</feature>
<dbReference type="GO" id="GO:0000978">
    <property type="term" value="F:RNA polymerase II cis-regulatory region sequence-specific DNA binding"/>
    <property type="evidence" value="ECO:0007669"/>
    <property type="project" value="InterPro"/>
</dbReference>
<dbReference type="EMBL" id="WHVB01000007">
    <property type="protein sequence ID" value="KAF8481026.1"/>
    <property type="molecule type" value="Genomic_DNA"/>
</dbReference>
<feature type="compositionally biased region" description="Polar residues" evidence="8">
    <location>
        <begin position="349"/>
        <end position="362"/>
    </location>
</feature>
<evidence type="ECO:0000256" key="5">
    <source>
        <dbReference type="ARBA" id="ARBA00022833"/>
    </source>
</evidence>
<evidence type="ECO:0000256" key="7">
    <source>
        <dbReference type="PROSITE-ProRule" id="PRU00042"/>
    </source>
</evidence>
<evidence type="ECO:0000256" key="2">
    <source>
        <dbReference type="ARBA" id="ARBA00022723"/>
    </source>
</evidence>
<organism evidence="10 11">
    <name type="scientific">Russula ochroleuca</name>
    <dbReference type="NCBI Taxonomy" id="152965"/>
    <lineage>
        <taxon>Eukaryota</taxon>
        <taxon>Fungi</taxon>
        <taxon>Dikarya</taxon>
        <taxon>Basidiomycota</taxon>
        <taxon>Agaricomycotina</taxon>
        <taxon>Agaricomycetes</taxon>
        <taxon>Russulales</taxon>
        <taxon>Russulaceae</taxon>
        <taxon>Russula</taxon>
    </lineage>
</organism>
<accession>A0A9P5T9J0</accession>
<evidence type="ECO:0000256" key="8">
    <source>
        <dbReference type="SAM" id="MobiDB-lite"/>
    </source>
</evidence>
<dbReference type="Pfam" id="PF00096">
    <property type="entry name" value="zf-C2H2"/>
    <property type="match status" value="2"/>
</dbReference>
<dbReference type="GO" id="GO:0008270">
    <property type="term" value="F:zinc ion binding"/>
    <property type="evidence" value="ECO:0007669"/>
    <property type="project" value="UniProtKB-KW"/>
</dbReference>
<dbReference type="InterPro" id="IPR036236">
    <property type="entry name" value="Znf_C2H2_sf"/>
</dbReference>
<dbReference type="AlphaFoldDB" id="A0A9P5T9J0"/>
<comment type="subcellular location">
    <subcellularLocation>
        <location evidence="1">Nucleus</location>
    </subcellularLocation>
</comment>
<dbReference type="PANTHER" id="PTHR40626:SF11">
    <property type="entry name" value="ZINC FINGER PROTEIN YPR022C"/>
    <property type="match status" value="1"/>
</dbReference>
<protein>
    <recommendedName>
        <fullName evidence="9">C2H2-type domain-containing protein</fullName>
    </recommendedName>
</protein>
<keyword evidence="2" id="KW-0479">Metal-binding</keyword>
<feature type="compositionally biased region" description="Polar residues" evidence="8">
    <location>
        <begin position="108"/>
        <end position="120"/>
    </location>
</feature>
<dbReference type="InterPro" id="IPR051059">
    <property type="entry name" value="VerF-like"/>
</dbReference>
<feature type="compositionally biased region" description="Basic and acidic residues" evidence="8">
    <location>
        <begin position="260"/>
        <end position="275"/>
    </location>
</feature>
<evidence type="ECO:0000313" key="11">
    <source>
        <dbReference type="Proteomes" id="UP000759537"/>
    </source>
</evidence>
<feature type="region of interest" description="Disordered" evidence="8">
    <location>
        <begin position="316"/>
        <end position="390"/>
    </location>
</feature>